<proteinExistence type="predicted"/>
<dbReference type="GO" id="GO:0016042">
    <property type="term" value="P:lipid catabolic process"/>
    <property type="evidence" value="ECO:0007669"/>
    <property type="project" value="UniProtKB-KW"/>
</dbReference>
<dbReference type="RefSeq" id="WP_040272367.1">
    <property type="nucleotide sequence ID" value="NZ_JROO01000014.1"/>
</dbReference>
<dbReference type="GO" id="GO:0003847">
    <property type="term" value="F:1-alkyl-2-acetylglycerophosphocholine esterase activity"/>
    <property type="evidence" value="ECO:0007669"/>
    <property type="project" value="TreeGrafter"/>
</dbReference>
<keyword evidence="3" id="KW-0443">Lipid metabolism</keyword>
<dbReference type="PANTHER" id="PTHR10272:SF0">
    <property type="entry name" value="PLATELET-ACTIVATING FACTOR ACETYLHYDROLASE"/>
    <property type="match status" value="1"/>
</dbReference>
<evidence type="ECO:0000313" key="5">
    <source>
        <dbReference type="Proteomes" id="UP000031675"/>
    </source>
</evidence>
<evidence type="ECO:0000256" key="3">
    <source>
        <dbReference type="ARBA" id="ARBA00023098"/>
    </source>
</evidence>
<dbReference type="EMBL" id="JROO01000014">
    <property type="protein sequence ID" value="KIH99252.1"/>
    <property type="molecule type" value="Genomic_DNA"/>
</dbReference>
<dbReference type="PANTHER" id="PTHR10272">
    <property type="entry name" value="PLATELET-ACTIVATING FACTOR ACETYLHYDROLASE"/>
    <property type="match status" value="1"/>
</dbReference>
<dbReference type="Proteomes" id="UP000031675">
    <property type="component" value="Unassembled WGS sequence"/>
</dbReference>
<sequence length="315" mass="33613">MIETDPAATSVAVPAAAPIVSVKPVVLSAPDRGADLHVRVSAPTTGRELPVVVLSHGFGSSLDGYGPLADFWAAHGFVVLQPTHLDSKTLAIPEDDPRRPRFWRFRVEDMKRILDRLDFLEAAVPGLSGRIDRSRIAAAGHSFGGQTAGVLLGMRVRDPQSGESEDLADPRVTAGVLLATAGRGGDDLTPWAAANFPWLKAPSFADMTTPALVVMGDADHLPLTVRGADWTADPYFLSPGHKSLLTVAGAEHSLGGVFGYEVKENTDENPERISLIQRVTWAYLRHALGIDGSAWSAAHETLSEGTHPLARIEST</sequence>
<keyword evidence="5" id="KW-1185">Reference proteome</keyword>
<reference evidence="5" key="1">
    <citation type="journal article" date="2015" name="Chem. Biol.">
        <title>Structure, bioactivity, and resistance mechanism of streptomonomicin, an unusual lasso Peptide from an understudied halophilic actinomycete.</title>
        <authorList>
            <person name="Metelev M."/>
            <person name="Tietz J.I."/>
            <person name="Melby J.O."/>
            <person name="Blair P.M."/>
            <person name="Zhu L."/>
            <person name="Livnat I."/>
            <person name="Severinov K."/>
            <person name="Mitchell D.A."/>
        </authorList>
    </citation>
    <scope>NUCLEOTIDE SEQUENCE [LARGE SCALE GENOMIC DNA]</scope>
    <source>
        <strain evidence="5">YIM 90003</strain>
    </source>
</reference>
<dbReference type="BRENDA" id="3.1.1.14">
    <property type="organism ID" value="16355"/>
</dbReference>
<dbReference type="AlphaFoldDB" id="A0A0C2JR10"/>
<dbReference type="STRING" id="183763.LP52_09115"/>
<dbReference type="Gene3D" id="3.40.50.1820">
    <property type="entry name" value="alpha/beta hydrolase"/>
    <property type="match status" value="1"/>
</dbReference>
<comment type="caution">
    <text evidence="4">The sequence shown here is derived from an EMBL/GenBank/DDBJ whole genome shotgun (WGS) entry which is preliminary data.</text>
</comment>
<dbReference type="Pfam" id="PF03403">
    <property type="entry name" value="PAF-AH_p_II"/>
    <property type="match status" value="1"/>
</dbReference>
<evidence type="ECO:0000256" key="2">
    <source>
        <dbReference type="ARBA" id="ARBA00022963"/>
    </source>
</evidence>
<keyword evidence="2" id="KW-0442">Lipid degradation</keyword>
<protein>
    <submittedName>
        <fullName evidence="4">Chlorophyllase</fullName>
    </submittedName>
</protein>
<dbReference type="InterPro" id="IPR029058">
    <property type="entry name" value="AB_hydrolase_fold"/>
</dbReference>
<dbReference type="OrthoDB" id="339159at2"/>
<gene>
    <name evidence="4" type="ORF">LP52_09115</name>
</gene>
<keyword evidence="1" id="KW-0378">Hydrolase</keyword>
<accession>A0A0C2JR10</accession>
<dbReference type="ESTHER" id="9actn-a0a0c2jr10">
    <property type="family name" value="Chlorophyllase"/>
</dbReference>
<name>A0A0C2JR10_9ACTN</name>
<evidence type="ECO:0000256" key="1">
    <source>
        <dbReference type="ARBA" id="ARBA00022801"/>
    </source>
</evidence>
<organism evidence="4 5">
    <name type="scientific">Streptomonospora alba</name>
    <dbReference type="NCBI Taxonomy" id="183763"/>
    <lineage>
        <taxon>Bacteria</taxon>
        <taxon>Bacillati</taxon>
        <taxon>Actinomycetota</taxon>
        <taxon>Actinomycetes</taxon>
        <taxon>Streptosporangiales</taxon>
        <taxon>Nocardiopsidaceae</taxon>
        <taxon>Streptomonospora</taxon>
    </lineage>
</organism>
<dbReference type="SUPFAM" id="SSF53474">
    <property type="entry name" value="alpha/beta-Hydrolases"/>
    <property type="match status" value="1"/>
</dbReference>
<evidence type="ECO:0000313" key="4">
    <source>
        <dbReference type="EMBL" id="KIH99252.1"/>
    </source>
</evidence>